<organism evidence="2">
    <name type="scientific">marine sediment metagenome</name>
    <dbReference type="NCBI Taxonomy" id="412755"/>
    <lineage>
        <taxon>unclassified sequences</taxon>
        <taxon>metagenomes</taxon>
        <taxon>ecological metagenomes</taxon>
    </lineage>
</organism>
<evidence type="ECO:0000313" key="2">
    <source>
        <dbReference type="EMBL" id="GAJ13548.1"/>
    </source>
</evidence>
<dbReference type="InterPro" id="IPR036721">
    <property type="entry name" value="RCK_C_sf"/>
</dbReference>
<dbReference type="PROSITE" id="PS51202">
    <property type="entry name" value="RCK_C"/>
    <property type="match status" value="1"/>
</dbReference>
<dbReference type="InterPro" id="IPR050721">
    <property type="entry name" value="Trk_Ktr_HKT_K-transport"/>
</dbReference>
<comment type="caution">
    <text evidence="2">The sequence shown here is derived from an EMBL/GenBank/DDBJ whole genome shotgun (WGS) entry which is preliminary data.</text>
</comment>
<dbReference type="InterPro" id="IPR006037">
    <property type="entry name" value="RCK_C"/>
</dbReference>
<gene>
    <name evidence="2" type="ORF">S12H4_51382</name>
</gene>
<dbReference type="EMBL" id="BARW01032465">
    <property type="protein sequence ID" value="GAJ13548.1"/>
    <property type="molecule type" value="Genomic_DNA"/>
</dbReference>
<proteinExistence type="predicted"/>
<dbReference type="SUPFAM" id="SSF116726">
    <property type="entry name" value="TrkA C-terminal domain-like"/>
    <property type="match status" value="1"/>
</dbReference>
<reference evidence="2" key="1">
    <citation type="journal article" date="2014" name="Front. Microbiol.">
        <title>High frequency of phylogenetically diverse reductive dehalogenase-homologous genes in deep subseafloor sedimentary metagenomes.</title>
        <authorList>
            <person name="Kawai M."/>
            <person name="Futagami T."/>
            <person name="Toyoda A."/>
            <person name="Takaki Y."/>
            <person name="Nishi S."/>
            <person name="Hori S."/>
            <person name="Arai W."/>
            <person name="Tsubouchi T."/>
            <person name="Morono Y."/>
            <person name="Uchiyama I."/>
            <person name="Ito T."/>
            <person name="Fujiyama A."/>
            <person name="Inagaki F."/>
            <person name="Takami H."/>
        </authorList>
    </citation>
    <scope>NUCLEOTIDE SEQUENCE</scope>
    <source>
        <strain evidence="2">Expedition CK06-06</strain>
    </source>
</reference>
<feature type="domain" description="RCK C-terminal" evidence="1">
    <location>
        <begin position="27"/>
        <end position="122"/>
    </location>
</feature>
<accession>X1U7M7</accession>
<dbReference type="Gene3D" id="3.30.70.1450">
    <property type="entry name" value="Regulator of K+ conductance, C-terminal domain"/>
    <property type="match status" value="1"/>
</dbReference>
<dbReference type="Pfam" id="PF02080">
    <property type="entry name" value="TrkA_C"/>
    <property type="match status" value="1"/>
</dbReference>
<dbReference type="AlphaFoldDB" id="X1U7M7"/>
<protein>
    <recommendedName>
        <fullName evidence="1">RCK C-terminal domain-containing protein</fullName>
    </recommendedName>
</protein>
<dbReference type="GO" id="GO:0006813">
    <property type="term" value="P:potassium ion transport"/>
    <property type="evidence" value="ECO:0007669"/>
    <property type="project" value="InterPro"/>
</dbReference>
<dbReference type="PANTHER" id="PTHR43833">
    <property type="entry name" value="POTASSIUM CHANNEL PROTEIN 2-RELATED-RELATED"/>
    <property type="match status" value="1"/>
</dbReference>
<sequence>FKLVGADKVILIEEQMGEQLAKALVAPQIIENIPLSSGHLLVEIKPRKEFIGKKLKDLDLRGRYGVNVVAIQKKIEEINDEGEVVTRIKVDDLPGPDDKITEDETLLVVGSEEEIERLVKEE</sequence>
<dbReference type="PANTHER" id="PTHR43833:SF7">
    <property type="entry name" value="KTR SYSTEM POTASSIUM UPTAKE PROTEIN C"/>
    <property type="match status" value="1"/>
</dbReference>
<evidence type="ECO:0000259" key="1">
    <source>
        <dbReference type="PROSITE" id="PS51202"/>
    </source>
</evidence>
<name>X1U7M7_9ZZZZ</name>
<feature type="non-terminal residue" evidence="2">
    <location>
        <position position="1"/>
    </location>
</feature>
<dbReference type="GO" id="GO:0008324">
    <property type="term" value="F:monoatomic cation transmembrane transporter activity"/>
    <property type="evidence" value="ECO:0007669"/>
    <property type="project" value="InterPro"/>
</dbReference>